<name>A0A841IQ12_9ACTN</name>
<accession>A0A841IQ12</accession>
<reference evidence="3 4" key="1">
    <citation type="submission" date="2020-08" db="EMBL/GenBank/DDBJ databases">
        <title>Genomic Encyclopedia of Type Strains, Phase III (KMG-III): the genomes of soil and plant-associated and newly described type strains.</title>
        <authorList>
            <person name="Whitman W."/>
        </authorList>
    </citation>
    <scope>NUCLEOTIDE SEQUENCE [LARGE SCALE GENOMIC DNA]</scope>
    <source>
        <strain evidence="3 4">CECT 8712</strain>
    </source>
</reference>
<dbReference type="AlphaFoldDB" id="A0A841IQ12"/>
<evidence type="ECO:0000313" key="4">
    <source>
        <dbReference type="Proteomes" id="UP000536604"/>
    </source>
</evidence>
<dbReference type="Pfam" id="PF00288">
    <property type="entry name" value="GHMP_kinases_N"/>
    <property type="match status" value="1"/>
</dbReference>
<proteinExistence type="predicted"/>
<dbReference type="GO" id="GO:0016301">
    <property type="term" value="F:kinase activity"/>
    <property type="evidence" value="ECO:0007669"/>
    <property type="project" value="UniProtKB-KW"/>
</dbReference>
<protein>
    <submittedName>
        <fullName evidence="3">Uncharacterized protein involved in propanediol utilization</fullName>
    </submittedName>
</protein>
<dbReference type="InterPro" id="IPR014721">
    <property type="entry name" value="Ribsml_uS5_D2-typ_fold_subgr"/>
</dbReference>
<dbReference type="GO" id="GO:0005524">
    <property type="term" value="F:ATP binding"/>
    <property type="evidence" value="ECO:0007669"/>
    <property type="project" value="InterPro"/>
</dbReference>
<comment type="caution">
    <text evidence="3">The sequence shown here is derived from an EMBL/GenBank/DDBJ whole genome shotgun (WGS) entry which is preliminary data.</text>
</comment>
<dbReference type="Proteomes" id="UP000536604">
    <property type="component" value="Unassembled WGS sequence"/>
</dbReference>
<dbReference type="Gene3D" id="3.30.230.10">
    <property type="match status" value="1"/>
</dbReference>
<evidence type="ECO:0000256" key="1">
    <source>
        <dbReference type="ARBA" id="ARBA00022777"/>
    </source>
</evidence>
<feature type="domain" description="GHMP kinase N-terminal" evidence="2">
    <location>
        <begin position="47"/>
        <end position="112"/>
    </location>
</feature>
<evidence type="ECO:0000313" key="3">
    <source>
        <dbReference type="EMBL" id="MBB6118421.1"/>
    </source>
</evidence>
<dbReference type="RefSeq" id="WP_184286261.1">
    <property type="nucleotide sequence ID" value="NZ_JACHJO010000001.1"/>
</dbReference>
<dbReference type="InterPro" id="IPR006204">
    <property type="entry name" value="GHMP_kinase_N_dom"/>
</dbReference>
<keyword evidence="4" id="KW-1185">Reference proteome</keyword>
<gene>
    <name evidence="3" type="ORF">FHS13_000349</name>
</gene>
<organism evidence="3 4">
    <name type="scientific">Nocardiopsis algeriensis</name>
    <dbReference type="NCBI Taxonomy" id="1478215"/>
    <lineage>
        <taxon>Bacteria</taxon>
        <taxon>Bacillati</taxon>
        <taxon>Actinomycetota</taxon>
        <taxon>Actinomycetes</taxon>
        <taxon>Streptosporangiales</taxon>
        <taxon>Nocardiopsidaceae</taxon>
        <taxon>Nocardiopsis</taxon>
    </lineage>
</organism>
<dbReference type="EMBL" id="JACHJO010000001">
    <property type="protein sequence ID" value="MBB6118421.1"/>
    <property type="molecule type" value="Genomic_DNA"/>
</dbReference>
<keyword evidence="1" id="KW-0418">Kinase</keyword>
<keyword evidence="1" id="KW-0808">Transferase</keyword>
<evidence type="ECO:0000259" key="2">
    <source>
        <dbReference type="Pfam" id="PF00288"/>
    </source>
</evidence>
<dbReference type="SUPFAM" id="SSF54211">
    <property type="entry name" value="Ribosomal protein S5 domain 2-like"/>
    <property type="match status" value="1"/>
</dbReference>
<dbReference type="InterPro" id="IPR020568">
    <property type="entry name" value="Ribosomal_Su5_D2-typ_SF"/>
</dbReference>
<sequence length="282" mass="29356">MFEHGGELVRGLVTLPCDLYRSYAVFEPSPVPVLTVAPADRAKAFRAAAETLAVLGRSYTGGHLYIESGAPLSRGFGSSTSDVIATVRAVHDACGWVADGEVTARLAVASEKASDSLMFEEHAVLFAQRSGFVVERLPAPLPPLAVLGFGTSQDGAGVPTLGMSPAVYGDAEVAAFAELRTSLREAVAAQDAAGVGAVAWESARINQRHLPVPGYADLESLAVRCGAVGLQVAHSGDIAGLMFDCADPALGHRLDTAEAGLRELGVTSSWRFTTRGHGKDTP</sequence>